<name>A0A8S1DY31_9INSE</name>
<feature type="region of interest" description="Disordered" evidence="2">
    <location>
        <begin position="7"/>
        <end position="36"/>
    </location>
</feature>
<feature type="compositionally biased region" description="Basic residues" evidence="2">
    <location>
        <begin position="17"/>
        <end position="32"/>
    </location>
</feature>
<accession>A0A8S1DY31</accession>
<gene>
    <name evidence="3" type="ORF">CLODIP_2_CD08374</name>
</gene>
<proteinExistence type="predicted"/>
<evidence type="ECO:0000313" key="4">
    <source>
        <dbReference type="Proteomes" id="UP000494165"/>
    </source>
</evidence>
<feature type="non-terminal residue" evidence="3">
    <location>
        <position position="1"/>
    </location>
</feature>
<evidence type="ECO:0000313" key="3">
    <source>
        <dbReference type="EMBL" id="CAB3389012.1"/>
    </source>
</evidence>
<protein>
    <submittedName>
        <fullName evidence="3">Uncharacterized protein</fullName>
    </submittedName>
</protein>
<comment type="caution">
    <text evidence="3">The sequence shown here is derived from an EMBL/GenBank/DDBJ whole genome shotgun (WGS) entry which is preliminary data.</text>
</comment>
<dbReference type="AlphaFoldDB" id="A0A8S1DY31"/>
<feature type="coiled-coil region" evidence="1">
    <location>
        <begin position="57"/>
        <end position="91"/>
    </location>
</feature>
<evidence type="ECO:0000256" key="2">
    <source>
        <dbReference type="SAM" id="MobiDB-lite"/>
    </source>
</evidence>
<evidence type="ECO:0000256" key="1">
    <source>
        <dbReference type="SAM" id="Coils"/>
    </source>
</evidence>
<dbReference type="Proteomes" id="UP000494165">
    <property type="component" value="Unassembled WGS sequence"/>
</dbReference>
<reference evidence="3 4" key="1">
    <citation type="submission" date="2020-04" db="EMBL/GenBank/DDBJ databases">
        <authorList>
            <person name="Alioto T."/>
            <person name="Alioto T."/>
            <person name="Gomez Garrido J."/>
        </authorList>
    </citation>
    <scope>NUCLEOTIDE SEQUENCE [LARGE SCALE GENOMIC DNA]</scope>
</reference>
<keyword evidence="1" id="KW-0175">Coiled coil</keyword>
<organism evidence="3 4">
    <name type="scientific">Cloeon dipterum</name>
    <dbReference type="NCBI Taxonomy" id="197152"/>
    <lineage>
        <taxon>Eukaryota</taxon>
        <taxon>Metazoa</taxon>
        <taxon>Ecdysozoa</taxon>
        <taxon>Arthropoda</taxon>
        <taxon>Hexapoda</taxon>
        <taxon>Insecta</taxon>
        <taxon>Pterygota</taxon>
        <taxon>Palaeoptera</taxon>
        <taxon>Ephemeroptera</taxon>
        <taxon>Pisciforma</taxon>
        <taxon>Baetidae</taxon>
        <taxon>Cloeon</taxon>
    </lineage>
</organism>
<keyword evidence="4" id="KW-1185">Reference proteome</keyword>
<dbReference type="EMBL" id="CADEPI010001105">
    <property type="protein sequence ID" value="CAB3389012.1"/>
    <property type="molecule type" value="Genomic_DNA"/>
</dbReference>
<sequence>ILTRLAEPRDEGDFQCPHHRQRQASAGRRPRHRTETIDDEVTSDNWIDELCLKDNLLADQRKIIVEIQIKLDEKQKEMEELRQSLDTQHSVVDWLEAEKQQRLLEADEKLEKSVKAVQTLHDETEHVWRELDETRRQVEQLSRENVALEVCLTLARLDELAAFLAALLRRPHLLASFSATNRSWVEQLPRRLRLGRLRRPRRLAPRPNPQVPRNTSFTSFWMITCSVLLCSCECRLRGQRPPGVDRWPRLHFG</sequence>